<feature type="compositionally biased region" description="Low complexity" evidence="1">
    <location>
        <begin position="344"/>
        <end position="353"/>
    </location>
</feature>
<name>A0A0P7IJT9_9RHOB</name>
<comment type="caution">
    <text evidence="2">The sequence shown here is derived from an EMBL/GenBank/DDBJ whole genome shotgun (WGS) entry which is preliminary data.</text>
</comment>
<dbReference type="EMBL" id="LKBA01000004">
    <property type="protein sequence ID" value="KPN64238.1"/>
    <property type="molecule type" value="Genomic_DNA"/>
</dbReference>
<gene>
    <name evidence="2" type="ORF">AKJ29_16515</name>
</gene>
<dbReference type="Pfam" id="PF05954">
    <property type="entry name" value="Phage_GPD"/>
    <property type="match status" value="1"/>
</dbReference>
<evidence type="ECO:0000313" key="3">
    <source>
        <dbReference type="Proteomes" id="UP000050471"/>
    </source>
</evidence>
<dbReference type="RefSeq" id="WP_055188288.1">
    <property type="nucleotide sequence ID" value="NZ_FPBS01000001.1"/>
</dbReference>
<protein>
    <recommendedName>
        <fullName evidence="4">Late control protein</fullName>
    </recommendedName>
</protein>
<evidence type="ECO:0008006" key="4">
    <source>
        <dbReference type="Google" id="ProtNLM"/>
    </source>
</evidence>
<dbReference type="Proteomes" id="UP000050471">
    <property type="component" value="Unassembled WGS sequence"/>
</dbReference>
<sequence length="360" mass="39374">MTDLSNARTPIFELLLNGLPFHPTKVLSIEVTDGAGFESDELVIKCMDAPRINAPAQSDEFQLSLGYLEWGAPFYIGTFFYEESERIGFDREVTFTAKAADHSKTLKEPKTRAWEGTFGGIADQVAKDHGLKLSMAETLKNHPIGYVAQTEESDQNFLTRLGRKVGAVTTFKDGFLLITERGSGKTASGKDLPPVIILPQHLNADEGFTVRLKPRAKFSKVISRWQDRAAGTIQKLTLETGGEGPSMTLREVFQSEAEARSNGEAKVKELRAGEGELTLNMIGNPLIRAESPIQPSGVDPDADQTWIAKSVTHVWDFAEDGGTSTTVDADFGMEDKGKKKKNAGKSSSTKNGNYVSILDR</sequence>
<dbReference type="SUPFAM" id="SSF69279">
    <property type="entry name" value="Phage tail proteins"/>
    <property type="match status" value="1"/>
</dbReference>
<organism evidence="2 3">
    <name type="scientific">Aliiroseovarius crassostreae</name>
    <dbReference type="NCBI Taxonomy" id="154981"/>
    <lineage>
        <taxon>Bacteria</taxon>
        <taxon>Pseudomonadati</taxon>
        <taxon>Pseudomonadota</taxon>
        <taxon>Alphaproteobacteria</taxon>
        <taxon>Rhodobacterales</taxon>
        <taxon>Paracoccaceae</taxon>
        <taxon>Aliiroseovarius</taxon>
    </lineage>
</organism>
<proteinExistence type="predicted"/>
<evidence type="ECO:0000313" key="2">
    <source>
        <dbReference type="EMBL" id="KPN64238.1"/>
    </source>
</evidence>
<evidence type="ECO:0000256" key="1">
    <source>
        <dbReference type="SAM" id="MobiDB-lite"/>
    </source>
</evidence>
<keyword evidence="3" id="KW-1185">Reference proteome</keyword>
<dbReference type="STRING" id="154981.AKJ29_16515"/>
<feature type="region of interest" description="Disordered" evidence="1">
    <location>
        <begin position="322"/>
        <end position="360"/>
    </location>
</feature>
<reference evidence="2 3" key="1">
    <citation type="submission" date="2015-09" db="EMBL/GenBank/DDBJ databases">
        <title>Draft genome sequence of Aliiroseovarius crassostreae CV919-312TSm, the causative agent of Roseovarius Oyster Disease (formerly Juvenile Oyster Disease).</title>
        <authorList>
            <person name="Kessner L."/>
            <person name="Spinard E."/>
            <person name="Nelson D."/>
        </authorList>
    </citation>
    <scope>NUCLEOTIDE SEQUENCE [LARGE SCALE GENOMIC DNA]</scope>
    <source>
        <strain evidence="2 3">CV919-312</strain>
    </source>
</reference>
<accession>A0A0P7IJT9</accession>
<dbReference type="AlphaFoldDB" id="A0A0P7IJT9"/>